<dbReference type="PANTHER" id="PTHR44103">
    <property type="entry name" value="PROPROTEIN CONVERTASE P"/>
    <property type="match status" value="1"/>
</dbReference>
<dbReference type="InterPro" id="IPR028994">
    <property type="entry name" value="Integrin_alpha_N"/>
</dbReference>
<evidence type="ECO:0000259" key="3">
    <source>
        <dbReference type="Pfam" id="PF24595"/>
    </source>
</evidence>
<dbReference type="EMBL" id="VOSB01000032">
    <property type="protein sequence ID" value="TXE15465.1"/>
    <property type="molecule type" value="Genomic_DNA"/>
</dbReference>
<feature type="domain" description="DUF7619" evidence="3">
    <location>
        <begin position="970"/>
        <end position="1103"/>
    </location>
</feature>
<feature type="domain" description="Secretion system C-terminal sorting" evidence="2">
    <location>
        <begin position="1120"/>
        <end position="1190"/>
    </location>
</feature>
<organism evidence="4 5">
    <name type="scientific">Psychroserpens burtonensis</name>
    <dbReference type="NCBI Taxonomy" id="49278"/>
    <lineage>
        <taxon>Bacteria</taxon>
        <taxon>Pseudomonadati</taxon>
        <taxon>Bacteroidota</taxon>
        <taxon>Flavobacteriia</taxon>
        <taxon>Flavobacteriales</taxon>
        <taxon>Flavobacteriaceae</taxon>
        <taxon>Psychroserpens</taxon>
    </lineage>
</organism>
<dbReference type="STRING" id="1123037.GCA_000425305_01809"/>
<protein>
    <submittedName>
        <fullName evidence="4">T9SS type A sorting domain-containing protein</fullName>
    </submittedName>
</protein>
<proteinExistence type="predicted"/>
<evidence type="ECO:0000256" key="1">
    <source>
        <dbReference type="ARBA" id="ARBA00022729"/>
    </source>
</evidence>
<dbReference type="PANTHER" id="PTHR44103:SF1">
    <property type="entry name" value="PROPROTEIN CONVERTASE P"/>
    <property type="match status" value="1"/>
</dbReference>
<reference evidence="4 5" key="1">
    <citation type="submission" date="2019-08" db="EMBL/GenBank/DDBJ databases">
        <title>Genome of Psychroserpens burtonensis ACAM 167.</title>
        <authorList>
            <person name="Bowman J.P."/>
        </authorList>
    </citation>
    <scope>NUCLEOTIDE SEQUENCE [LARGE SCALE GENOMIC DNA]</scope>
    <source>
        <strain evidence="4 5">ACAM 167</strain>
    </source>
</reference>
<dbReference type="Pfam" id="PF13517">
    <property type="entry name" value="FG-GAP_3"/>
    <property type="match status" value="4"/>
</dbReference>
<dbReference type="Proteomes" id="UP000321938">
    <property type="component" value="Unassembled WGS sequence"/>
</dbReference>
<dbReference type="SUPFAM" id="SSF69318">
    <property type="entry name" value="Integrin alpha N-terminal domain"/>
    <property type="match status" value="2"/>
</dbReference>
<gene>
    <name evidence="4" type="ORF">ES692_16515</name>
</gene>
<dbReference type="AlphaFoldDB" id="A0A5C7B4S9"/>
<dbReference type="Gene3D" id="2.130.10.130">
    <property type="entry name" value="Integrin alpha, N-terminal"/>
    <property type="match status" value="1"/>
</dbReference>
<dbReference type="Pfam" id="PF24595">
    <property type="entry name" value="DUF7619"/>
    <property type="match status" value="1"/>
</dbReference>
<evidence type="ECO:0000313" key="5">
    <source>
        <dbReference type="Proteomes" id="UP000321938"/>
    </source>
</evidence>
<dbReference type="InterPro" id="IPR055353">
    <property type="entry name" value="DUF7619"/>
</dbReference>
<comment type="caution">
    <text evidence="4">The sequence shown here is derived from an EMBL/GenBank/DDBJ whole genome shotgun (WGS) entry which is preliminary data.</text>
</comment>
<sequence>MKNLYATLVLVFGLQFCFGQIGFEDLEVTDFTDSMNSYLFADINFDGQVDIVTYGIYSIDWYENSGINGVFLRKKVITEEVYGTYSIAILDFDNDGDDDIVSASQFDNKLAWYENTNGLGTFGPQQLITISTSSIGFVYAVDVDNDNDLDLIHQSGSTTIWLENTQSSVGNFTNEQDLPNVNEFGSSLDLDNDGDSDLVGFSYSGFYWYENIGAGVFNSRIFLISNANVRDLDFDDIDNDGDYDIVFYSELSSGSLRIYTNDGSGNLSMTATVSTTANSTENKSIELSDIDNDMDLDILLTINEDLYFSENINNSNSFSNINLIAEDFIVLNNVKSTDLTNNGNQDVIILSRSRTLSLLENIGNQNFSDRSIITSDVGFSEYVIAADLNGDGNKDVIFSSLSENVIGWYENLGGDQLFGPQQIIFTEPGIPKNIITADIDNDGDQDLVAITPGTQYQGQEGRVMWIENLDGLGNFASPDYIEFDPFDEPYSLAVFDMDNDGDQDVCVLYITAFDGDELYWYENTNGSGDFGSKQSIQLNIGEQSEIKNFDLDGDGDQDILSYSRLDDSVSWLEHVDGNGNFSSPIIISNNALSVNEAHATDLDSDGDIDVMYMSNENDDSIFWHENLNGLGNFGDRILISSEIGVNGSTAISSEDLDNDGDQDIVTSSRSAFGGSEPDEILWIENINGLATFDPPKIISIENYWPLSIFITDMDNDGDKDILSSSRGSDKIFWHDNIGIVSNEISGYVRLNTTNDECSSVNLGVSNLMVTTVMEDVSYSTYTLDNEFTGFYQIFVGSGEFTTSISSSIPNYYVSNPNSFSSTFDNVGGLNSIDFCIEPIATVTDLEIAIYPAIIDPRPGFNTWYLVVYRNIGTTNLSGDVIFEFDESKLQLLQTNQTIASQTSNTLVFDFVDLIPFETRTIFLKFNVLPPPTNNNGDELSATATINPVSGDETEEDNVFTLDQTLIGSYDPNDITVLEGDQILLEDADKHLHYLIRFQNTGTASAINVRVENVLDDKLDWTTMQLESLSHDGRVEIIDQTDVSFIFNNINLADSTSDEPNSHGFIAYKIKPKDDVVLGDVFSSTAAIYFDFNPPIITNTVTTEIVETLSVDDFESNLFSVYPNPTNSELTVNSTYGFDSLTIIDINGRILNMVSNKNRELNMFINVEDFANGIYFLKIKAANTEQTLKFIKN</sequence>
<accession>A0A5C7B4S9</accession>
<dbReference type="Pfam" id="PF18962">
    <property type="entry name" value="Por_Secre_tail"/>
    <property type="match status" value="1"/>
</dbReference>
<dbReference type="NCBIfam" id="TIGR04183">
    <property type="entry name" value="Por_Secre_tail"/>
    <property type="match status" value="1"/>
</dbReference>
<dbReference type="InterPro" id="IPR026444">
    <property type="entry name" value="Secre_tail"/>
</dbReference>
<keyword evidence="5" id="KW-1185">Reference proteome</keyword>
<evidence type="ECO:0000313" key="4">
    <source>
        <dbReference type="EMBL" id="TXE15465.1"/>
    </source>
</evidence>
<dbReference type="RefSeq" id="WP_147232085.1">
    <property type="nucleotide sequence ID" value="NZ_VOSB01000032.1"/>
</dbReference>
<keyword evidence="1" id="KW-0732">Signal</keyword>
<dbReference type="OrthoDB" id="1110367at2"/>
<name>A0A5C7B4S9_9FLAO</name>
<evidence type="ECO:0000259" key="2">
    <source>
        <dbReference type="Pfam" id="PF18962"/>
    </source>
</evidence>
<dbReference type="InterPro" id="IPR013517">
    <property type="entry name" value="FG-GAP"/>
</dbReference>